<protein>
    <recommendedName>
        <fullName evidence="3">CHK kinase-like domain-containing protein</fullName>
    </recommendedName>
</protein>
<dbReference type="SUPFAM" id="SSF56112">
    <property type="entry name" value="Protein kinase-like (PK-like)"/>
    <property type="match status" value="1"/>
</dbReference>
<dbReference type="PANTHER" id="PTHR23020:SF41">
    <property type="entry name" value="AMINOGLYCOSIDE PHOSPHOTRANSFERASE DOMAIN-CONTAINING PROTEIN"/>
    <property type="match status" value="1"/>
</dbReference>
<dbReference type="InterPro" id="IPR052961">
    <property type="entry name" value="Oxido-Kinase-like_Enzymes"/>
</dbReference>
<organism evidence="1 2">
    <name type="scientific">Ustilago trichophora</name>
    <dbReference type="NCBI Taxonomy" id="86804"/>
    <lineage>
        <taxon>Eukaryota</taxon>
        <taxon>Fungi</taxon>
        <taxon>Dikarya</taxon>
        <taxon>Basidiomycota</taxon>
        <taxon>Ustilaginomycotina</taxon>
        <taxon>Ustilaginomycetes</taxon>
        <taxon>Ustilaginales</taxon>
        <taxon>Ustilaginaceae</taxon>
        <taxon>Ustilago</taxon>
    </lineage>
</organism>
<name>A0A5C3EL81_9BASI</name>
<gene>
    <name evidence="1" type="ORF">UTRI_05513_B</name>
</gene>
<dbReference type="Gene3D" id="3.90.1200.10">
    <property type="match status" value="1"/>
</dbReference>
<evidence type="ECO:0008006" key="3">
    <source>
        <dbReference type="Google" id="ProtNLM"/>
    </source>
</evidence>
<accession>A0A5C3EL81</accession>
<dbReference type="PANTHER" id="PTHR23020">
    <property type="entry name" value="UNCHARACTERIZED NUCLEAR HORMONE RECEPTOR-RELATED"/>
    <property type="match status" value="1"/>
</dbReference>
<keyword evidence="2" id="KW-1185">Reference proteome</keyword>
<dbReference type="OrthoDB" id="411145at2759"/>
<reference evidence="1 2" key="1">
    <citation type="submission" date="2018-03" db="EMBL/GenBank/DDBJ databases">
        <authorList>
            <person name="Guldener U."/>
        </authorList>
    </citation>
    <scope>NUCLEOTIDE SEQUENCE [LARGE SCALE GENOMIC DNA]</scope>
    <source>
        <strain evidence="1 2">NBRC100155</strain>
    </source>
</reference>
<dbReference type="Proteomes" id="UP000324022">
    <property type="component" value="Unassembled WGS sequence"/>
</dbReference>
<dbReference type="AlphaFoldDB" id="A0A5C3EL81"/>
<evidence type="ECO:0000313" key="1">
    <source>
        <dbReference type="EMBL" id="SPO30865.1"/>
    </source>
</evidence>
<sequence length="392" mass="44184">MRQNHDLQALLLPLLPAGCSITRSTHLSELWAGYGHIYRIHISHPSSSSSSPDDATYIVKTIRPPLNTSFEEYDEGHARKMLSYRVEANFYRDFAAHLTRDDAGCCIPKLFASSSSSAEKEGADRGQALVMEDLSLRFPVLTEKRASLSDKQVGKSLEWLASFHAASWDIESSSQSGTEGFCPAPSTAVESWRGKGLWQQGGYHYLATRMEELSSIDPQHDLWGQLGLHSSSDLPFAVDWCLNNPSDRTRLSLIHGDVKAANMAFSRDATRMAMYDFQYVGVGLGVQDLAKFLTTSIPRPHLRDTDGEEELLKTYHGFLVERLPKGAKYEFEELMRDWELALISWVRFLAGWSGGFWGNVDWLQDRVEGLLRNQDWVEGVMERWKAGTQAEK</sequence>
<evidence type="ECO:0000313" key="2">
    <source>
        <dbReference type="Proteomes" id="UP000324022"/>
    </source>
</evidence>
<dbReference type="InterPro" id="IPR011009">
    <property type="entry name" value="Kinase-like_dom_sf"/>
</dbReference>
<proteinExistence type="predicted"/>
<dbReference type="Pfam" id="PF02958">
    <property type="entry name" value="EcKL"/>
    <property type="match status" value="1"/>
</dbReference>
<dbReference type="InterPro" id="IPR004119">
    <property type="entry name" value="EcKL"/>
</dbReference>
<dbReference type="EMBL" id="OOIN01000035">
    <property type="protein sequence ID" value="SPO30865.1"/>
    <property type="molecule type" value="Genomic_DNA"/>
</dbReference>